<name>A0AAE0YH92_9GAST</name>
<gene>
    <name evidence="1" type="ORF">RRG08_030685</name>
</gene>
<evidence type="ECO:0000313" key="1">
    <source>
        <dbReference type="EMBL" id="KAK3745812.1"/>
    </source>
</evidence>
<dbReference type="Proteomes" id="UP001283361">
    <property type="component" value="Unassembled WGS sequence"/>
</dbReference>
<evidence type="ECO:0000313" key="2">
    <source>
        <dbReference type="Proteomes" id="UP001283361"/>
    </source>
</evidence>
<accession>A0AAE0YH92</accession>
<dbReference type="AlphaFoldDB" id="A0AAE0YH92"/>
<reference evidence="1" key="1">
    <citation type="journal article" date="2023" name="G3 (Bethesda)">
        <title>A reference genome for the long-term kleptoplast-retaining sea slug Elysia crispata morphotype clarki.</title>
        <authorList>
            <person name="Eastman K.E."/>
            <person name="Pendleton A.L."/>
            <person name="Shaikh M.A."/>
            <person name="Suttiyut T."/>
            <person name="Ogas R."/>
            <person name="Tomko P."/>
            <person name="Gavelis G."/>
            <person name="Widhalm J.R."/>
            <person name="Wisecaver J.H."/>
        </authorList>
    </citation>
    <scope>NUCLEOTIDE SEQUENCE</scope>
    <source>
        <strain evidence="1">ECLA1</strain>
    </source>
</reference>
<protein>
    <submittedName>
        <fullName evidence="1">Uncharacterized protein</fullName>
    </submittedName>
</protein>
<dbReference type="EMBL" id="JAWDGP010006193">
    <property type="protein sequence ID" value="KAK3745812.1"/>
    <property type="molecule type" value="Genomic_DNA"/>
</dbReference>
<sequence length="153" mass="16787">MIQILVPPSAWTQQPSVSAATSEVILFISLPDACTPAANSERDVTLECGPIQLEQNTKKWFNCKRSTAAVTSSADSPSYQLIFVGRTTHWYSHSQLHSLTASALLGAFTQQGVPIKLIILFLLSSSPLHFPHIRSGQFVISYGRKSKHQARHG</sequence>
<proteinExistence type="predicted"/>
<organism evidence="1 2">
    <name type="scientific">Elysia crispata</name>
    <name type="common">lettuce slug</name>
    <dbReference type="NCBI Taxonomy" id="231223"/>
    <lineage>
        <taxon>Eukaryota</taxon>
        <taxon>Metazoa</taxon>
        <taxon>Spiralia</taxon>
        <taxon>Lophotrochozoa</taxon>
        <taxon>Mollusca</taxon>
        <taxon>Gastropoda</taxon>
        <taxon>Heterobranchia</taxon>
        <taxon>Euthyneura</taxon>
        <taxon>Panpulmonata</taxon>
        <taxon>Sacoglossa</taxon>
        <taxon>Placobranchoidea</taxon>
        <taxon>Plakobranchidae</taxon>
        <taxon>Elysia</taxon>
    </lineage>
</organism>
<comment type="caution">
    <text evidence="1">The sequence shown here is derived from an EMBL/GenBank/DDBJ whole genome shotgun (WGS) entry which is preliminary data.</text>
</comment>
<keyword evidence="2" id="KW-1185">Reference proteome</keyword>